<proteinExistence type="predicted"/>
<dbReference type="EMBL" id="MSKJ01000026">
    <property type="protein sequence ID" value="OLO43412.1"/>
    <property type="molecule type" value="Genomic_DNA"/>
</dbReference>
<comment type="caution">
    <text evidence="2">The sequence shown here is derived from an EMBL/GenBank/DDBJ whole genome shotgun (WGS) entry which is preliminary data.</text>
</comment>
<dbReference type="AlphaFoldDB" id="A0A1Q8V5I0"/>
<feature type="transmembrane region" description="Helical" evidence="1">
    <location>
        <begin position="69"/>
        <end position="86"/>
    </location>
</feature>
<reference evidence="2 3" key="1">
    <citation type="submission" date="2016-12" db="EMBL/GenBank/DDBJ databases">
        <title>Genomic Comparison of strains in the 'Actinomyces naeslundii' Group.</title>
        <authorList>
            <person name="Mughal S.R."/>
            <person name="Do T."/>
            <person name="Gilbert S.C."/>
            <person name="Witherden E.A."/>
            <person name="Didelot X."/>
            <person name="Beighton D."/>
        </authorList>
    </citation>
    <scope>NUCLEOTIDE SEQUENCE [LARGE SCALE GENOMIC DNA]</scope>
    <source>
        <strain evidence="2 3">CCUG 33920</strain>
    </source>
</reference>
<keyword evidence="1" id="KW-0472">Membrane</keyword>
<evidence type="ECO:0000313" key="2">
    <source>
        <dbReference type="EMBL" id="OLO43412.1"/>
    </source>
</evidence>
<gene>
    <name evidence="2" type="ORF">BKH29_10725</name>
</gene>
<feature type="transmembrane region" description="Helical" evidence="1">
    <location>
        <begin position="127"/>
        <end position="149"/>
    </location>
</feature>
<keyword evidence="1" id="KW-0812">Transmembrane</keyword>
<accession>A0A1Q8V5I0</accession>
<dbReference type="Proteomes" id="UP000186857">
    <property type="component" value="Unassembled WGS sequence"/>
</dbReference>
<name>A0A1Q8V5I0_9ACTO</name>
<protein>
    <submittedName>
        <fullName evidence="2">DUF3054 domain-containing protein</fullName>
    </submittedName>
</protein>
<evidence type="ECO:0000256" key="1">
    <source>
        <dbReference type="SAM" id="Phobius"/>
    </source>
</evidence>
<feature type="transmembrane region" description="Helical" evidence="1">
    <location>
        <begin position="98"/>
        <end position="115"/>
    </location>
</feature>
<sequence>MSADGHDRPAQRTTVSFSPALPDGVDCPWTRGRRTRWWLVVPADLVAVALVALFGAASTRSLGQVPASLWQAGAGLVVAWGVTWLLRRSHPDHLEMALPEGLIIVGISWLVWVVLRHVTSAFNNVSAMASWAVMTGAFLLVFLGGWRWLYGYVRAHDSLTPRPVARRLAEQKQAGAEHRRAHWVPGK</sequence>
<feature type="transmembrane region" description="Helical" evidence="1">
    <location>
        <begin position="37"/>
        <end position="57"/>
    </location>
</feature>
<organism evidence="2 3">
    <name type="scientific">Actinomyces oris</name>
    <dbReference type="NCBI Taxonomy" id="544580"/>
    <lineage>
        <taxon>Bacteria</taxon>
        <taxon>Bacillati</taxon>
        <taxon>Actinomycetota</taxon>
        <taxon>Actinomycetes</taxon>
        <taxon>Actinomycetales</taxon>
        <taxon>Actinomycetaceae</taxon>
        <taxon>Actinomyces</taxon>
    </lineage>
</organism>
<evidence type="ECO:0000313" key="3">
    <source>
        <dbReference type="Proteomes" id="UP000186857"/>
    </source>
</evidence>
<dbReference type="RefSeq" id="WP_075377404.1">
    <property type="nucleotide sequence ID" value="NZ_MSKJ01000026.1"/>
</dbReference>
<keyword evidence="1" id="KW-1133">Transmembrane helix</keyword>